<comment type="similarity">
    <text evidence="2">Belongs to the EamA transporter family.</text>
</comment>
<dbReference type="PANTHER" id="PTHR32322:SF2">
    <property type="entry name" value="EAMA DOMAIN-CONTAINING PROTEIN"/>
    <property type="match status" value="1"/>
</dbReference>
<feature type="transmembrane region" description="Helical" evidence="6">
    <location>
        <begin position="39"/>
        <end position="63"/>
    </location>
</feature>
<dbReference type="InterPro" id="IPR050638">
    <property type="entry name" value="AA-Vitamin_Transporters"/>
</dbReference>
<feature type="transmembrane region" description="Helical" evidence="6">
    <location>
        <begin position="155"/>
        <end position="176"/>
    </location>
</feature>
<feature type="transmembrane region" description="Helical" evidence="6">
    <location>
        <begin position="220"/>
        <end position="240"/>
    </location>
</feature>
<protein>
    <submittedName>
        <fullName evidence="8">Drug/metabolite transporter</fullName>
    </submittedName>
</protein>
<evidence type="ECO:0000313" key="9">
    <source>
        <dbReference type="Proteomes" id="UP000283254"/>
    </source>
</evidence>
<keyword evidence="3 6" id="KW-0812">Transmembrane</keyword>
<sequence length="302" mass="31534">MTASSILKPIIAAPSSTLPFLFILMWSSGYVVGKLALPYAGPFTLLFLRFALAALVLLAIALLTRAPWPTGWKPAAHLVVVGLLMQALQFSSLYTGLKLGVSAGVSALIVGTMPLFTALGASVLLHERVNGRQWLGLAAGLGGVALVVADRIGGATLAGLGAVSLALVGITLSTLYQKKYCSNADLRTGGCIQLTVAGIVALPLALWFEGFEVRWGMELLLASGWLSVVNSIGAVSLLFLMMRTGEASKVASLFYLVPGTTALMGFAVLGETPGAMTLAGFMVTAGAVYVCTRQRRIRCTGR</sequence>
<feature type="transmembrane region" description="Helical" evidence="6">
    <location>
        <begin position="188"/>
        <end position="208"/>
    </location>
</feature>
<keyword evidence="5 6" id="KW-0472">Membrane</keyword>
<evidence type="ECO:0000256" key="4">
    <source>
        <dbReference type="ARBA" id="ARBA00022989"/>
    </source>
</evidence>
<dbReference type="PANTHER" id="PTHR32322">
    <property type="entry name" value="INNER MEMBRANE TRANSPORTER"/>
    <property type="match status" value="1"/>
</dbReference>
<feature type="domain" description="EamA" evidence="7">
    <location>
        <begin position="160"/>
        <end position="290"/>
    </location>
</feature>
<dbReference type="OrthoDB" id="9809509at2"/>
<feature type="transmembrane region" description="Helical" evidence="6">
    <location>
        <begin position="275"/>
        <end position="292"/>
    </location>
</feature>
<dbReference type="RefSeq" id="WP_123071923.1">
    <property type="nucleotide sequence ID" value="NZ_JSAB01000378.1"/>
</dbReference>
<comment type="subcellular location">
    <subcellularLocation>
        <location evidence="1">Membrane</location>
        <topology evidence="1">Multi-pass membrane protein</topology>
    </subcellularLocation>
</comment>
<proteinExistence type="inferred from homology"/>
<organism evidence="8 9">
    <name type="scientific">Massilia aurea</name>
    <dbReference type="NCBI Taxonomy" id="373040"/>
    <lineage>
        <taxon>Bacteria</taxon>
        <taxon>Pseudomonadati</taxon>
        <taxon>Pseudomonadota</taxon>
        <taxon>Betaproteobacteria</taxon>
        <taxon>Burkholderiales</taxon>
        <taxon>Oxalobacteraceae</taxon>
        <taxon>Telluria group</taxon>
        <taxon>Massilia</taxon>
    </lineage>
</organism>
<dbReference type="SUPFAM" id="SSF103481">
    <property type="entry name" value="Multidrug resistance efflux transporter EmrE"/>
    <property type="match status" value="2"/>
</dbReference>
<dbReference type="EMBL" id="JSAB01000378">
    <property type="protein sequence ID" value="RNF28222.1"/>
    <property type="molecule type" value="Genomic_DNA"/>
</dbReference>
<accession>A0A422QDW9</accession>
<feature type="domain" description="EamA" evidence="7">
    <location>
        <begin position="20"/>
        <end position="148"/>
    </location>
</feature>
<feature type="transmembrane region" description="Helical" evidence="6">
    <location>
        <begin position="103"/>
        <end position="125"/>
    </location>
</feature>
<feature type="transmembrane region" description="Helical" evidence="6">
    <location>
        <begin position="252"/>
        <end position="269"/>
    </location>
</feature>
<evidence type="ECO:0000256" key="5">
    <source>
        <dbReference type="ARBA" id="ARBA00023136"/>
    </source>
</evidence>
<keyword evidence="9" id="KW-1185">Reference proteome</keyword>
<feature type="transmembrane region" description="Helical" evidence="6">
    <location>
        <begin position="132"/>
        <end position="149"/>
    </location>
</feature>
<feature type="transmembrane region" description="Helical" evidence="6">
    <location>
        <begin position="12"/>
        <end position="33"/>
    </location>
</feature>
<evidence type="ECO:0000256" key="6">
    <source>
        <dbReference type="SAM" id="Phobius"/>
    </source>
</evidence>
<evidence type="ECO:0000256" key="3">
    <source>
        <dbReference type="ARBA" id="ARBA00022692"/>
    </source>
</evidence>
<evidence type="ECO:0000259" key="7">
    <source>
        <dbReference type="Pfam" id="PF00892"/>
    </source>
</evidence>
<dbReference type="InterPro" id="IPR000620">
    <property type="entry name" value="EamA_dom"/>
</dbReference>
<name>A0A422QDW9_9BURK</name>
<keyword evidence="4 6" id="KW-1133">Transmembrane helix</keyword>
<dbReference type="Pfam" id="PF00892">
    <property type="entry name" value="EamA"/>
    <property type="match status" value="2"/>
</dbReference>
<dbReference type="InterPro" id="IPR037185">
    <property type="entry name" value="EmrE-like"/>
</dbReference>
<dbReference type="Proteomes" id="UP000283254">
    <property type="component" value="Unassembled WGS sequence"/>
</dbReference>
<evidence type="ECO:0000313" key="8">
    <source>
        <dbReference type="EMBL" id="RNF28222.1"/>
    </source>
</evidence>
<dbReference type="GO" id="GO:0016020">
    <property type="term" value="C:membrane"/>
    <property type="evidence" value="ECO:0007669"/>
    <property type="project" value="UniProtKB-SubCell"/>
</dbReference>
<evidence type="ECO:0000256" key="2">
    <source>
        <dbReference type="ARBA" id="ARBA00007362"/>
    </source>
</evidence>
<comment type="caution">
    <text evidence="8">The sequence shown here is derived from an EMBL/GenBank/DDBJ whole genome shotgun (WGS) entry which is preliminary data.</text>
</comment>
<gene>
    <name evidence="8" type="ORF">NM04_24285</name>
</gene>
<evidence type="ECO:0000256" key="1">
    <source>
        <dbReference type="ARBA" id="ARBA00004141"/>
    </source>
</evidence>
<dbReference type="AlphaFoldDB" id="A0A422QDW9"/>
<reference evidence="8" key="1">
    <citation type="submission" date="2014-10" db="EMBL/GenBank/DDBJ databases">
        <title>Massilia sp. genome.</title>
        <authorList>
            <person name="Xu B."/>
            <person name="Dai L."/>
            <person name="Huang Z."/>
        </authorList>
    </citation>
    <scope>NUCLEOTIDE SEQUENCE [LARGE SCALE GENOMIC DNA]</scope>
    <source>
        <strain evidence="8">CFS-1</strain>
    </source>
</reference>